<dbReference type="Proteomes" id="UP000646911">
    <property type="component" value="Unassembled WGS sequence"/>
</dbReference>
<comment type="caution">
    <text evidence="1">The sequence shown here is derived from an EMBL/GenBank/DDBJ whole genome shotgun (WGS) entry which is preliminary data.</text>
</comment>
<accession>A0ABR6Z809</accession>
<keyword evidence="2" id="KW-1185">Reference proteome</keyword>
<dbReference type="RefSeq" id="WP_186953426.1">
    <property type="nucleotide sequence ID" value="NZ_JACOFX010000003.1"/>
</dbReference>
<dbReference type="EMBL" id="JACOFX010000003">
    <property type="protein sequence ID" value="MBC3907887.1"/>
    <property type="molecule type" value="Genomic_DNA"/>
</dbReference>
<protein>
    <submittedName>
        <fullName evidence="1">Tail protein X</fullName>
    </submittedName>
</protein>
<proteinExistence type="predicted"/>
<sequence>MIVRAQQNDTLDLLIWRHLGSTAGIAQVLALNPGITSLGAFLPMGKAITLPDRAPAAPVLQMINLWD</sequence>
<dbReference type="InterPro" id="IPR008861">
    <property type="entry name" value="GpX-like"/>
</dbReference>
<evidence type="ECO:0000313" key="2">
    <source>
        <dbReference type="Proteomes" id="UP000646911"/>
    </source>
</evidence>
<evidence type="ECO:0000313" key="1">
    <source>
        <dbReference type="EMBL" id="MBC3907887.1"/>
    </source>
</evidence>
<organism evidence="1 2">
    <name type="scientific">Undibacterium umbellatum</name>
    <dbReference type="NCBI Taxonomy" id="2762300"/>
    <lineage>
        <taxon>Bacteria</taxon>
        <taxon>Pseudomonadati</taxon>
        <taxon>Pseudomonadota</taxon>
        <taxon>Betaproteobacteria</taxon>
        <taxon>Burkholderiales</taxon>
        <taxon>Oxalobacteraceae</taxon>
        <taxon>Undibacterium</taxon>
    </lineage>
</organism>
<gene>
    <name evidence="1" type="ORF">H8L47_09940</name>
</gene>
<dbReference type="Pfam" id="PF05489">
    <property type="entry name" value="Phage_tail_X"/>
    <property type="match status" value="1"/>
</dbReference>
<name>A0ABR6Z809_9BURK</name>
<reference evidence="1 2" key="1">
    <citation type="submission" date="2020-08" db="EMBL/GenBank/DDBJ databases">
        <title>Novel species isolated from subtropical streams in China.</title>
        <authorList>
            <person name="Lu H."/>
        </authorList>
    </citation>
    <scope>NUCLEOTIDE SEQUENCE [LARGE SCALE GENOMIC DNA]</scope>
    <source>
        <strain evidence="1 2">NL8W</strain>
    </source>
</reference>